<keyword evidence="2" id="KW-1185">Reference proteome</keyword>
<organism evidence="1 2">
    <name type="scientific">Gemmata massiliana</name>
    <dbReference type="NCBI Taxonomy" id="1210884"/>
    <lineage>
        <taxon>Bacteria</taxon>
        <taxon>Pseudomonadati</taxon>
        <taxon>Planctomycetota</taxon>
        <taxon>Planctomycetia</taxon>
        <taxon>Gemmatales</taxon>
        <taxon>Gemmataceae</taxon>
        <taxon>Gemmata</taxon>
    </lineage>
</organism>
<dbReference type="KEGG" id="gms:SOIL9_08000"/>
<reference evidence="1 2" key="1">
    <citation type="submission" date="2019-05" db="EMBL/GenBank/DDBJ databases">
        <authorList>
            <consortium name="Science for Life Laboratories"/>
        </authorList>
    </citation>
    <scope>NUCLEOTIDE SEQUENCE [LARGE SCALE GENOMIC DNA]</scope>
    <source>
        <strain evidence="1">Soil9</strain>
    </source>
</reference>
<dbReference type="RefSeq" id="WP_162671137.1">
    <property type="nucleotide sequence ID" value="NZ_LR593886.1"/>
</dbReference>
<accession>A0A6P2D7Z7</accession>
<evidence type="ECO:0000313" key="2">
    <source>
        <dbReference type="Proteomes" id="UP000464178"/>
    </source>
</evidence>
<dbReference type="Proteomes" id="UP000464178">
    <property type="component" value="Chromosome"/>
</dbReference>
<proteinExistence type="predicted"/>
<dbReference type="EMBL" id="LR593886">
    <property type="protein sequence ID" value="VTR97279.1"/>
    <property type="molecule type" value="Genomic_DNA"/>
</dbReference>
<sequence length="160" mass="17580">MCLLLAVMLAAPVPEKPNGGVVYHAYWLDEVTKEQTNGYQKLLVTTGPLVGLSERKLPPAKLALDHPALLFSTYGRDSLWADPFQCVSAVGKVDANGKTVVIGDKTYTFEEINISEVVRLLENPLGTKRGIHRRAHPLTGAEQTAKAFTRILKDQIEAKK</sequence>
<dbReference type="AlphaFoldDB" id="A0A6P2D7Z7"/>
<gene>
    <name evidence="1" type="ORF">SOIL9_08000</name>
</gene>
<name>A0A6P2D7Z7_9BACT</name>
<evidence type="ECO:0000313" key="1">
    <source>
        <dbReference type="EMBL" id="VTR97279.1"/>
    </source>
</evidence>
<protein>
    <submittedName>
        <fullName evidence="1">Uncharacterized protein</fullName>
    </submittedName>
</protein>